<protein>
    <submittedName>
        <fullName evidence="1">LuxR family transcriptional regulator</fullName>
    </submittedName>
</protein>
<evidence type="ECO:0000313" key="2">
    <source>
        <dbReference type="Proteomes" id="UP000215002"/>
    </source>
</evidence>
<dbReference type="RefSeq" id="WP_094571809.1">
    <property type="nucleotide sequence ID" value="NZ_CP022743.1"/>
</dbReference>
<dbReference type="KEGG" id="muc:MuYL_3779"/>
<name>A0A223P150_9SPHI</name>
<dbReference type="Pfam" id="PF13481">
    <property type="entry name" value="AAA_25"/>
    <property type="match status" value="1"/>
</dbReference>
<reference evidence="1 2" key="1">
    <citation type="submission" date="2017-08" db="EMBL/GenBank/DDBJ databases">
        <title>Complete genome sequence of Mucilaginibacter sp. strain BJC16-A31.</title>
        <authorList>
            <consortium name="Henan University of Science and Technology"/>
            <person name="You X."/>
        </authorList>
    </citation>
    <scope>NUCLEOTIDE SEQUENCE [LARGE SCALE GENOMIC DNA]</scope>
    <source>
        <strain evidence="1 2">BJC16-A31</strain>
    </source>
</reference>
<dbReference type="OrthoDB" id="786308at2"/>
<dbReference type="InterPro" id="IPR027417">
    <property type="entry name" value="P-loop_NTPase"/>
</dbReference>
<proteinExistence type="predicted"/>
<dbReference type="Gene3D" id="3.40.50.300">
    <property type="entry name" value="P-loop containing nucleotide triphosphate hydrolases"/>
    <property type="match status" value="1"/>
</dbReference>
<gene>
    <name evidence="1" type="ORF">MuYL_3779</name>
</gene>
<dbReference type="EMBL" id="CP022743">
    <property type="protein sequence ID" value="ASU35664.1"/>
    <property type="molecule type" value="Genomic_DNA"/>
</dbReference>
<dbReference type="Proteomes" id="UP000215002">
    <property type="component" value="Chromosome"/>
</dbReference>
<sequence>MSHPQNVPPAGGQQGINPDVIRQEIARLLQPDADQPDQGNQLFRLRSAADWMERASKRPIPKMLFGEFWFQGELCILFADSNLGKSILAVQVGDSISRNEQIGPFRLEAGRQRILYFDFELADKQFEARYSSNYNYHYSFTNHFLRAELDPMADVPKTFANFEDFLNHQLENLVVSTGATVLIIDNLTYLRSETERAKDALPLMKHLKSLKSKHNLSILALAHTPKRDAAHPITRNDLQGSKMLMNFCDSAFAIGESAKDKSIRYVKQVKQRNTEEVYGSGNICLFTISKPYNFLQYEFMGYGREWEHLRQPEKEDREALRTQAAELKLQGKSFREIAAEMGITHTKAERLLKEGQ</sequence>
<organism evidence="1 2">
    <name type="scientific">Mucilaginibacter xinganensis</name>
    <dbReference type="NCBI Taxonomy" id="1234841"/>
    <lineage>
        <taxon>Bacteria</taxon>
        <taxon>Pseudomonadati</taxon>
        <taxon>Bacteroidota</taxon>
        <taxon>Sphingobacteriia</taxon>
        <taxon>Sphingobacteriales</taxon>
        <taxon>Sphingobacteriaceae</taxon>
        <taxon>Mucilaginibacter</taxon>
    </lineage>
</organism>
<evidence type="ECO:0000313" key="1">
    <source>
        <dbReference type="EMBL" id="ASU35664.1"/>
    </source>
</evidence>
<dbReference type="SUPFAM" id="SSF52540">
    <property type="entry name" value="P-loop containing nucleoside triphosphate hydrolases"/>
    <property type="match status" value="1"/>
</dbReference>
<keyword evidence="2" id="KW-1185">Reference proteome</keyword>
<dbReference type="AlphaFoldDB" id="A0A223P150"/>
<accession>A0A223P150</accession>